<dbReference type="EMBL" id="BMAU01021194">
    <property type="protein sequence ID" value="GFX96838.1"/>
    <property type="molecule type" value="Genomic_DNA"/>
</dbReference>
<evidence type="ECO:0000313" key="2">
    <source>
        <dbReference type="Proteomes" id="UP000887159"/>
    </source>
</evidence>
<name>A0A8X6V2I1_TRICX</name>
<dbReference type="Proteomes" id="UP000887159">
    <property type="component" value="Unassembled WGS sequence"/>
</dbReference>
<accession>A0A8X6V2I1</accession>
<organism evidence="1 2">
    <name type="scientific">Trichonephila clavipes</name>
    <name type="common">Golden silk orbweaver</name>
    <name type="synonym">Nephila clavipes</name>
    <dbReference type="NCBI Taxonomy" id="2585209"/>
    <lineage>
        <taxon>Eukaryota</taxon>
        <taxon>Metazoa</taxon>
        <taxon>Ecdysozoa</taxon>
        <taxon>Arthropoda</taxon>
        <taxon>Chelicerata</taxon>
        <taxon>Arachnida</taxon>
        <taxon>Araneae</taxon>
        <taxon>Araneomorphae</taxon>
        <taxon>Entelegynae</taxon>
        <taxon>Araneoidea</taxon>
        <taxon>Nephilidae</taxon>
        <taxon>Trichonephila</taxon>
    </lineage>
</organism>
<gene>
    <name evidence="1" type="primary">AVEN_171049_1</name>
    <name evidence="1" type="ORF">TNCV_1648731</name>
</gene>
<proteinExistence type="predicted"/>
<reference evidence="1" key="1">
    <citation type="submission" date="2020-08" db="EMBL/GenBank/DDBJ databases">
        <title>Multicomponent nature underlies the extraordinary mechanical properties of spider dragline silk.</title>
        <authorList>
            <person name="Kono N."/>
            <person name="Nakamura H."/>
            <person name="Mori M."/>
            <person name="Yoshida Y."/>
            <person name="Ohtoshi R."/>
            <person name="Malay A.D."/>
            <person name="Moran D.A.P."/>
            <person name="Tomita M."/>
            <person name="Numata K."/>
            <person name="Arakawa K."/>
        </authorList>
    </citation>
    <scope>NUCLEOTIDE SEQUENCE</scope>
</reference>
<keyword evidence="2" id="KW-1185">Reference proteome</keyword>
<comment type="caution">
    <text evidence="1">The sequence shown here is derived from an EMBL/GenBank/DDBJ whole genome shotgun (WGS) entry which is preliminary data.</text>
</comment>
<dbReference type="AlphaFoldDB" id="A0A8X6V2I1"/>
<protein>
    <submittedName>
        <fullName evidence="1">Integrase_H2C2 domain-containing protein</fullName>
    </submittedName>
</protein>
<evidence type="ECO:0000313" key="1">
    <source>
        <dbReference type="EMBL" id="GFX96838.1"/>
    </source>
</evidence>
<sequence>MKIQLSDVQEESRSIQVLLGLDVIGKLMTGQRRILSCGLLPWRQYLDGLCQEWKRECIIEEAPKEELKSVSHYLPHRQVVKPDSTTKIRPVFNASSKQKGAVSLNDCLKRGLNLIVN</sequence>